<evidence type="ECO:0000256" key="1">
    <source>
        <dbReference type="SAM" id="MobiDB-lite"/>
    </source>
</evidence>
<reference evidence="2" key="1">
    <citation type="submission" date="2015-03" db="EMBL/GenBank/DDBJ databases">
        <title>Wuchereria bancrofti Genome Sequencing Papua New Guinea Strain.</title>
        <authorList>
            <person name="Small S.T."/>
            <person name="Serre D."/>
            <person name="Zimmerman P.A."/>
        </authorList>
    </citation>
    <scope>NUCLEOTIDE SEQUENCE [LARGE SCALE GENOMIC DNA]</scope>
    <source>
        <strain evidence="2">pt0022</strain>
    </source>
</reference>
<evidence type="ECO:0000313" key="2">
    <source>
        <dbReference type="Proteomes" id="UP000093561"/>
    </source>
</evidence>
<proteinExistence type="predicted"/>
<feature type="compositionally biased region" description="Polar residues" evidence="1">
    <location>
        <begin position="1"/>
        <end position="19"/>
    </location>
</feature>
<name>A0AAF5Q5S3_WUCBA</name>
<evidence type="ECO:0000313" key="3">
    <source>
        <dbReference type="WBParaSite" id="mrna-Wban_10228"/>
    </source>
</evidence>
<accession>A0AAF5Q5S3</accession>
<organism evidence="2 3">
    <name type="scientific">Wuchereria bancrofti</name>
    <dbReference type="NCBI Taxonomy" id="6293"/>
    <lineage>
        <taxon>Eukaryota</taxon>
        <taxon>Metazoa</taxon>
        <taxon>Ecdysozoa</taxon>
        <taxon>Nematoda</taxon>
        <taxon>Chromadorea</taxon>
        <taxon>Rhabditida</taxon>
        <taxon>Spirurina</taxon>
        <taxon>Spiruromorpha</taxon>
        <taxon>Filarioidea</taxon>
        <taxon>Onchocercidae</taxon>
        <taxon>Wuchereria</taxon>
    </lineage>
</organism>
<feature type="region of interest" description="Disordered" evidence="1">
    <location>
        <begin position="1"/>
        <end position="32"/>
    </location>
</feature>
<dbReference type="Proteomes" id="UP000093561">
    <property type="component" value="Unassembled WGS sequence"/>
</dbReference>
<reference evidence="2" key="2">
    <citation type="journal article" date="2016" name="Mol. Ecol.">
        <title>Population genomics of the filarial nematode parasite Wuchereria bancrofti from mosquitoes.</title>
        <authorList>
            <person name="Small S.T."/>
            <person name="Reimer L.J."/>
            <person name="Tisch D.J."/>
            <person name="King C.L."/>
            <person name="Christensen B.M."/>
            <person name="Siba P.M."/>
            <person name="Kazura J.W."/>
            <person name="Serre D."/>
            <person name="Zimmerman P.A."/>
        </authorList>
    </citation>
    <scope>NUCLEOTIDE SEQUENCE</scope>
    <source>
        <strain evidence="2">pt0022</strain>
    </source>
</reference>
<reference evidence="3" key="3">
    <citation type="submission" date="2024-02" db="UniProtKB">
        <authorList>
            <consortium name="WormBaseParasite"/>
        </authorList>
    </citation>
    <scope>IDENTIFICATION</scope>
    <source>
        <strain evidence="3">pt0022</strain>
    </source>
</reference>
<sequence length="219" mass="24783">MFSNLLVSDATTTQRSQNSRSEKMEQALQCSKVENDDKSASILRKTPKVVIEQRITKHHQKSDLQNGTNLLKGDQLSKGISQDNEVSCEVSDADTTTDVEENPSAVTPEISPSIISTVISGKTTMNEINEIMEKIFARIQCITLTRERLDRIKKYFAKSKMLTLNESDAFEWITDNMQTIYKNPINACKKLRIAIGSRSISIHLATKVFQFIFVFIFNL</sequence>
<protein>
    <submittedName>
        <fullName evidence="3">Uncharacterized protein</fullName>
    </submittedName>
</protein>
<dbReference type="AlphaFoldDB" id="A0AAF5Q5S3"/>
<dbReference type="WBParaSite" id="mrna-Wban_10228">
    <property type="protein sequence ID" value="mrna-Wban_10228"/>
    <property type="gene ID" value="Wban_10228"/>
</dbReference>